<accession>A0ACC2MJF2</accession>
<comment type="caution">
    <text evidence="1">The sequence shown here is derived from an EMBL/GenBank/DDBJ whole genome shotgun (WGS) entry which is preliminary data.</text>
</comment>
<evidence type="ECO:0000313" key="1">
    <source>
        <dbReference type="EMBL" id="KAJ8645847.1"/>
    </source>
</evidence>
<evidence type="ECO:0000313" key="2">
    <source>
        <dbReference type="Proteomes" id="UP001234297"/>
    </source>
</evidence>
<sequence>MEGLSGAESIKFSVNLGSLQHGKITGENPSSTSHPLCNRNLKEDSVLQKKTGFSVAFFSDHCCYARSAAPQRDSKKTQQSRTSV</sequence>
<keyword evidence="2" id="KW-1185">Reference proteome</keyword>
<protein>
    <submittedName>
        <fullName evidence="1">Uncharacterized protein</fullName>
    </submittedName>
</protein>
<gene>
    <name evidence="1" type="ORF">MRB53_007595</name>
</gene>
<organism evidence="1 2">
    <name type="scientific">Persea americana</name>
    <name type="common">Avocado</name>
    <dbReference type="NCBI Taxonomy" id="3435"/>
    <lineage>
        <taxon>Eukaryota</taxon>
        <taxon>Viridiplantae</taxon>
        <taxon>Streptophyta</taxon>
        <taxon>Embryophyta</taxon>
        <taxon>Tracheophyta</taxon>
        <taxon>Spermatophyta</taxon>
        <taxon>Magnoliopsida</taxon>
        <taxon>Magnoliidae</taxon>
        <taxon>Laurales</taxon>
        <taxon>Lauraceae</taxon>
        <taxon>Persea</taxon>
    </lineage>
</organism>
<dbReference type="Proteomes" id="UP001234297">
    <property type="component" value="Chromosome 2"/>
</dbReference>
<reference evidence="1 2" key="1">
    <citation type="journal article" date="2022" name="Hortic Res">
        <title>A haplotype resolved chromosomal level avocado genome allows analysis of novel avocado genes.</title>
        <authorList>
            <person name="Nath O."/>
            <person name="Fletcher S.J."/>
            <person name="Hayward A."/>
            <person name="Shaw L.M."/>
            <person name="Masouleh A.K."/>
            <person name="Furtado A."/>
            <person name="Henry R.J."/>
            <person name="Mitter N."/>
        </authorList>
    </citation>
    <scope>NUCLEOTIDE SEQUENCE [LARGE SCALE GENOMIC DNA]</scope>
    <source>
        <strain evidence="2">cv. Hass</strain>
    </source>
</reference>
<proteinExistence type="predicted"/>
<dbReference type="EMBL" id="CM056810">
    <property type="protein sequence ID" value="KAJ8645847.1"/>
    <property type="molecule type" value="Genomic_DNA"/>
</dbReference>
<name>A0ACC2MJF2_PERAE</name>